<dbReference type="PANTHER" id="PTHR14553:SF1">
    <property type="entry name" value="SIMILAR TO CHROMOSOME 1 OPEN READING FRAME 50"/>
    <property type="match status" value="1"/>
</dbReference>
<evidence type="ECO:0000313" key="1">
    <source>
        <dbReference type="EMBL" id="KAH3884409.1"/>
    </source>
</evidence>
<accession>A0A9D4MZ69</accession>
<sequence>MLVLTFSSFHMNPRALNLPWWRATLVNTYLTNRNSDPMDLVELARQVQKHFFPATCGSKLMAKKVLEEARRDAMLHHAACNLVKKPGQVYYLYERQSGQKYFSILSPQEWGAGCPHEFVGAFKLEHDMSWTPYEHIDQRAQDFALINKVMNAQQALVEAASPNFKGLTSESRNSSTLKLTDVVNDGVQKNDVGFPLA</sequence>
<reference evidence="1" key="1">
    <citation type="journal article" date="2019" name="bioRxiv">
        <title>The Genome of the Zebra Mussel, Dreissena polymorpha: A Resource for Invasive Species Research.</title>
        <authorList>
            <person name="McCartney M.A."/>
            <person name="Auch B."/>
            <person name="Kono T."/>
            <person name="Mallez S."/>
            <person name="Zhang Y."/>
            <person name="Obille A."/>
            <person name="Becker A."/>
            <person name="Abrahante J.E."/>
            <person name="Garbe J."/>
            <person name="Badalamenti J.P."/>
            <person name="Herman A."/>
            <person name="Mangelson H."/>
            <person name="Liachko I."/>
            <person name="Sullivan S."/>
            <person name="Sone E.D."/>
            <person name="Koren S."/>
            <person name="Silverstein K.A.T."/>
            <person name="Beckman K.B."/>
            <person name="Gohl D.M."/>
        </authorList>
    </citation>
    <scope>NUCLEOTIDE SEQUENCE</scope>
    <source>
        <strain evidence="1">Duluth1</strain>
        <tissue evidence="1">Whole animal</tissue>
    </source>
</reference>
<dbReference type="PANTHER" id="PTHR14553">
    <property type="entry name" value="UNCHARACTERIZED PROTEIN C1ORF50"/>
    <property type="match status" value="1"/>
</dbReference>
<dbReference type="AlphaFoldDB" id="A0A9D4MZ69"/>
<dbReference type="EMBL" id="JAIWYP010000001">
    <property type="protein sequence ID" value="KAH3884409.1"/>
    <property type="molecule type" value="Genomic_DNA"/>
</dbReference>
<proteinExistence type="predicted"/>
<evidence type="ECO:0000313" key="2">
    <source>
        <dbReference type="Proteomes" id="UP000828390"/>
    </source>
</evidence>
<reference evidence="1" key="2">
    <citation type="submission" date="2020-11" db="EMBL/GenBank/DDBJ databases">
        <authorList>
            <person name="McCartney M.A."/>
            <person name="Auch B."/>
            <person name="Kono T."/>
            <person name="Mallez S."/>
            <person name="Becker A."/>
            <person name="Gohl D.M."/>
            <person name="Silverstein K.A.T."/>
            <person name="Koren S."/>
            <person name="Bechman K.B."/>
            <person name="Herman A."/>
            <person name="Abrahante J.E."/>
            <person name="Garbe J."/>
        </authorList>
    </citation>
    <scope>NUCLEOTIDE SEQUENCE</scope>
    <source>
        <strain evidence="1">Duluth1</strain>
        <tissue evidence="1">Whole animal</tissue>
    </source>
</reference>
<dbReference type="InterPro" id="IPR019534">
    <property type="entry name" value="DUF2452"/>
</dbReference>
<dbReference type="Pfam" id="PF10504">
    <property type="entry name" value="DUF2452"/>
    <property type="match status" value="1"/>
</dbReference>
<organism evidence="1 2">
    <name type="scientific">Dreissena polymorpha</name>
    <name type="common">Zebra mussel</name>
    <name type="synonym">Mytilus polymorpha</name>
    <dbReference type="NCBI Taxonomy" id="45954"/>
    <lineage>
        <taxon>Eukaryota</taxon>
        <taxon>Metazoa</taxon>
        <taxon>Spiralia</taxon>
        <taxon>Lophotrochozoa</taxon>
        <taxon>Mollusca</taxon>
        <taxon>Bivalvia</taxon>
        <taxon>Autobranchia</taxon>
        <taxon>Heteroconchia</taxon>
        <taxon>Euheterodonta</taxon>
        <taxon>Imparidentia</taxon>
        <taxon>Neoheterodontei</taxon>
        <taxon>Myida</taxon>
        <taxon>Dreissenoidea</taxon>
        <taxon>Dreissenidae</taxon>
        <taxon>Dreissena</taxon>
    </lineage>
</organism>
<comment type="caution">
    <text evidence="1">The sequence shown here is derived from an EMBL/GenBank/DDBJ whole genome shotgun (WGS) entry which is preliminary data.</text>
</comment>
<gene>
    <name evidence="1" type="ORF">DPMN_008387</name>
</gene>
<name>A0A9D4MZ69_DREPO</name>
<keyword evidence="2" id="KW-1185">Reference proteome</keyword>
<dbReference type="Proteomes" id="UP000828390">
    <property type="component" value="Unassembled WGS sequence"/>
</dbReference>
<protein>
    <submittedName>
        <fullName evidence="1">Uncharacterized protein</fullName>
    </submittedName>
</protein>